<evidence type="ECO:0000256" key="3">
    <source>
        <dbReference type="ARBA" id="ARBA00022741"/>
    </source>
</evidence>
<dbReference type="PROSITE" id="PS51192">
    <property type="entry name" value="HELICASE_ATP_BIND_1"/>
    <property type="match status" value="1"/>
</dbReference>
<dbReference type="SMART" id="SM00847">
    <property type="entry name" value="HA2"/>
    <property type="match status" value="1"/>
</dbReference>
<evidence type="ECO:0000256" key="8">
    <source>
        <dbReference type="SAM" id="MobiDB-lite"/>
    </source>
</evidence>
<comment type="similarity">
    <text evidence="1">Belongs to the DEAD box helicase family. DEAH subfamily.</text>
</comment>
<evidence type="ECO:0000256" key="2">
    <source>
        <dbReference type="ARBA" id="ARBA00012552"/>
    </source>
</evidence>
<dbReference type="Pfam" id="PF00270">
    <property type="entry name" value="DEAD"/>
    <property type="match status" value="1"/>
</dbReference>
<dbReference type="Pfam" id="PF04408">
    <property type="entry name" value="WHD_HA2"/>
    <property type="match status" value="1"/>
</dbReference>
<dbReference type="PANTHER" id="PTHR18934:SF99">
    <property type="entry name" value="ATP-DEPENDENT RNA HELICASE DHX37-RELATED"/>
    <property type="match status" value="1"/>
</dbReference>
<keyword evidence="4" id="KW-0378">Hydrolase</keyword>
<dbReference type="SMART" id="SM00490">
    <property type="entry name" value="HELICc"/>
    <property type="match status" value="1"/>
</dbReference>
<feature type="compositionally biased region" description="Basic and acidic residues" evidence="8">
    <location>
        <begin position="199"/>
        <end position="209"/>
    </location>
</feature>
<dbReference type="EC" id="3.6.4.13" evidence="2"/>
<dbReference type="PANTHER" id="PTHR18934">
    <property type="entry name" value="ATP-DEPENDENT RNA HELICASE"/>
    <property type="match status" value="1"/>
</dbReference>
<feature type="compositionally biased region" description="Basic and acidic residues" evidence="8">
    <location>
        <begin position="538"/>
        <end position="555"/>
    </location>
</feature>
<dbReference type="PROSITE" id="PS51194">
    <property type="entry name" value="HELICASE_CTER"/>
    <property type="match status" value="1"/>
</dbReference>
<dbReference type="Pfam" id="PF23362">
    <property type="entry name" value="DHX37_C"/>
    <property type="match status" value="1"/>
</dbReference>
<feature type="domain" description="Helicase ATP-binding" evidence="9">
    <location>
        <begin position="277"/>
        <end position="443"/>
    </location>
</feature>
<feature type="compositionally biased region" description="Acidic residues" evidence="8">
    <location>
        <begin position="556"/>
        <end position="566"/>
    </location>
</feature>
<dbReference type="EMBL" id="CAWYQH010000119">
    <property type="protein sequence ID" value="CAK8691730.1"/>
    <property type="molecule type" value="Genomic_DNA"/>
</dbReference>
<feature type="region of interest" description="Disordered" evidence="8">
    <location>
        <begin position="1"/>
        <end position="83"/>
    </location>
</feature>
<evidence type="ECO:0000256" key="6">
    <source>
        <dbReference type="ARBA" id="ARBA00022840"/>
    </source>
</evidence>
<reference evidence="11 12" key="1">
    <citation type="submission" date="2024-02" db="EMBL/GenBank/DDBJ databases">
        <authorList>
            <person name="Daric V."/>
            <person name="Darras S."/>
        </authorList>
    </citation>
    <scope>NUCLEOTIDE SEQUENCE [LARGE SCALE GENOMIC DNA]</scope>
</reference>
<dbReference type="Pfam" id="PF21010">
    <property type="entry name" value="HA2_C"/>
    <property type="match status" value="1"/>
</dbReference>
<dbReference type="Gene3D" id="3.40.50.300">
    <property type="entry name" value="P-loop containing nucleotide triphosphate hydrolases"/>
    <property type="match status" value="2"/>
</dbReference>
<dbReference type="InterPro" id="IPR056371">
    <property type="entry name" value="DHX37-like_C"/>
</dbReference>
<dbReference type="Pfam" id="PF00271">
    <property type="entry name" value="Helicase_C"/>
    <property type="match status" value="1"/>
</dbReference>
<dbReference type="SUPFAM" id="SSF52540">
    <property type="entry name" value="P-loop containing nucleoside triphosphate hydrolases"/>
    <property type="match status" value="1"/>
</dbReference>
<dbReference type="CDD" id="cd18791">
    <property type="entry name" value="SF2_C_RHA"/>
    <property type="match status" value="1"/>
</dbReference>
<feature type="compositionally biased region" description="Acidic residues" evidence="8">
    <location>
        <begin position="177"/>
        <end position="198"/>
    </location>
</feature>
<dbReference type="InterPro" id="IPR002464">
    <property type="entry name" value="DNA/RNA_helicase_DEAH_CS"/>
</dbReference>
<dbReference type="SMART" id="SM00487">
    <property type="entry name" value="DEXDc"/>
    <property type="match status" value="1"/>
</dbReference>
<dbReference type="PROSITE" id="PS00690">
    <property type="entry name" value="DEAH_ATP_HELICASE"/>
    <property type="match status" value="1"/>
</dbReference>
<dbReference type="Gene3D" id="1.20.120.1080">
    <property type="match status" value="1"/>
</dbReference>
<feature type="compositionally biased region" description="Basic and acidic residues" evidence="8">
    <location>
        <begin position="161"/>
        <end position="170"/>
    </location>
</feature>
<keyword evidence="3" id="KW-0547">Nucleotide-binding</keyword>
<feature type="compositionally biased region" description="Basic and acidic residues" evidence="8">
    <location>
        <begin position="15"/>
        <end position="36"/>
    </location>
</feature>
<dbReference type="InterPro" id="IPR007502">
    <property type="entry name" value="Helicase-assoc_dom"/>
</dbReference>
<dbReference type="Proteomes" id="UP001642483">
    <property type="component" value="Unassembled WGS sequence"/>
</dbReference>
<protein>
    <recommendedName>
        <fullName evidence="2">RNA helicase</fullName>
        <ecNumber evidence="2">3.6.4.13</ecNumber>
    </recommendedName>
</protein>
<dbReference type="InterPro" id="IPR011709">
    <property type="entry name" value="DEAD-box_helicase_OB_fold"/>
</dbReference>
<feature type="region of interest" description="Disordered" evidence="8">
    <location>
        <begin position="538"/>
        <end position="566"/>
    </location>
</feature>
<evidence type="ECO:0000256" key="5">
    <source>
        <dbReference type="ARBA" id="ARBA00022806"/>
    </source>
</evidence>
<dbReference type="CDD" id="cd17982">
    <property type="entry name" value="DEXHc_DHX37"/>
    <property type="match status" value="1"/>
</dbReference>
<feature type="compositionally biased region" description="Basic residues" evidence="8">
    <location>
        <begin position="150"/>
        <end position="160"/>
    </location>
</feature>
<comment type="catalytic activity">
    <reaction evidence="7">
        <text>ATP + H2O = ADP + phosphate + H(+)</text>
        <dbReference type="Rhea" id="RHEA:13065"/>
        <dbReference type="ChEBI" id="CHEBI:15377"/>
        <dbReference type="ChEBI" id="CHEBI:15378"/>
        <dbReference type="ChEBI" id="CHEBI:30616"/>
        <dbReference type="ChEBI" id="CHEBI:43474"/>
        <dbReference type="ChEBI" id="CHEBI:456216"/>
        <dbReference type="EC" id="3.6.4.13"/>
    </reaction>
</comment>
<organism evidence="11 12">
    <name type="scientific">Clavelina lepadiformis</name>
    <name type="common">Light-bulb sea squirt</name>
    <name type="synonym">Ascidia lepadiformis</name>
    <dbReference type="NCBI Taxonomy" id="159417"/>
    <lineage>
        <taxon>Eukaryota</taxon>
        <taxon>Metazoa</taxon>
        <taxon>Chordata</taxon>
        <taxon>Tunicata</taxon>
        <taxon>Ascidiacea</taxon>
        <taxon>Aplousobranchia</taxon>
        <taxon>Clavelinidae</taxon>
        <taxon>Clavelina</taxon>
    </lineage>
</organism>
<proteinExistence type="inferred from homology"/>
<feature type="region of interest" description="Disordered" evidence="8">
    <location>
        <begin position="111"/>
        <end position="234"/>
    </location>
</feature>
<keyword evidence="12" id="KW-1185">Reference proteome</keyword>
<evidence type="ECO:0000256" key="4">
    <source>
        <dbReference type="ARBA" id="ARBA00022801"/>
    </source>
</evidence>
<name>A0ABP0GJ17_CLALP</name>
<dbReference type="InterPro" id="IPR001650">
    <property type="entry name" value="Helicase_C-like"/>
</dbReference>
<feature type="compositionally biased region" description="Basic and acidic residues" evidence="8">
    <location>
        <begin position="218"/>
        <end position="234"/>
    </location>
</feature>
<feature type="domain" description="Helicase C-terminal" evidence="10">
    <location>
        <begin position="472"/>
        <end position="712"/>
    </location>
</feature>
<accession>A0ABP0GJ17</accession>
<sequence length="1161" mass="131162">MGRARQKYAPGRVGARPDLEEMKKVKTDFDGKDLKGIDPSNALVLPSRRDDSRRKIPQQQNVPKKLSKKQRKKLEKVIDQKKKKEKRAELLELLSNVQVDSAELAMLDSVAHLGTKNSKLSRLSKRPLTEDQKIAIENQSNESVDLKGWQARRKRRKLTKREKSPLKEKSPPPSSSESEESSSDDQEDEISSCDEDVEAKELEESETTKACEVNANSAEDKKPEEPILESDFKKTNCTSSKEKLEVQPATYVHVERTPEIQESRLLLPILAEEQEIMEAVKEHLIIIVCGQTGSGKTTQVPQFLFEAGFAKDGIIGITEPRRVAAVSMSKRVATEMNLSTNIVSYQIRYENNVTSETSIKFMTDGVLTRELKEDFLLSKYSVIILDEAHERTSNTDVLIGLLSRIVPLRKKKGNPLKLIIMSATLRIEDFTKNERLFKTSPPVVKIDVRQFPVTVHFNKKTPISDDDITCPYLDEAYRKICKIHRTLPSGGILVFVTGRQEVHALMRKLNSKFPKKNNEARNQEKSKLQVLNLDNYEAKPRDDLEEDDRTRRLDLSEDEDGSSGDELMMEDDALTSEMDSSIPLHVLPLYSLLSSEKQRQVFAPVPEGTRLCVVATNVAETSLTIPGIKYVVDTGKVKRKLYDKITGVSSFRVTWVSKASANQRAGRAGRTEPGHAYRLYSSAVFQDFDEFDKPEIETKPVAGLVLQMKSMKIDRVINFPFPTPPPHEALESAEKLLISLGAIRVLLNRGTLKEMKQAQFSGTITDLGHRISAFPVHPRFGKMITMATKHIDIIPYVITVVAGLTVREIFFTPSHDPDNDANEEQNRQLRARLSHLKSLWSSVGGGPERKLLGDLMVLLGAIGSAEYSGATPSFCVSNCLRPKAIIEVRKLRAQLTGIVRSSLGLDDVIIDPKMEPPSDEQVRLLRKIVLSGLGDHVARKISMEEIPSERRKEWKGAYQSLLLDEPVFIHPESVLSRDPLPTYVIFQDLMEALSGKKSYIRDISSIEPEWLAHFCPHYCHFSKPLDLPEPRYDVTTDQVKCHVTASYGRLSWSLGAVEIDFPAGIDRYRWFGRFLLEGLIMTSLKSFVTSLLSRPAVMTKSWSNLQPRTEKLLQDLMRRQVDSREKLLGAWKEDSSFLRDAIMDWIPSSLHPQLLLSWPPT</sequence>
<evidence type="ECO:0000313" key="12">
    <source>
        <dbReference type="Proteomes" id="UP001642483"/>
    </source>
</evidence>
<keyword evidence="5" id="KW-0347">Helicase</keyword>
<evidence type="ECO:0000259" key="10">
    <source>
        <dbReference type="PROSITE" id="PS51194"/>
    </source>
</evidence>
<dbReference type="InterPro" id="IPR014001">
    <property type="entry name" value="Helicase_ATP-bd"/>
</dbReference>
<keyword evidence="6" id="KW-0067">ATP-binding</keyword>
<evidence type="ECO:0000313" key="11">
    <source>
        <dbReference type="EMBL" id="CAK8691730.1"/>
    </source>
</evidence>
<evidence type="ECO:0000256" key="7">
    <source>
        <dbReference type="ARBA" id="ARBA00047984"/>
    </source>
</evidence>
<dbReference type="InterPro" id="IPR048333">
    <property type="entry name" value="HA2_WH"/>
</dbReference>
<dbReference type="Pfam" id="PF07717">
    <property type="entry name" value="OB_NTP_bind"/>
    <property type="match status" value="1"/>
</dbReference>
<dbReference type="InterPro" id="IPR011545">
    <property type="entry name" value="DEAD/DEAH_box_helicase_dom"/>
</dbReference>
<dbReference type="InterPro" id="IPR027417">
    <property type="entry name" value="P-loop_NTPase"/>
</dbReference>
<gene>
    <name evidence="11" type="ORF">CVLEPA_LOCUS24490</name>
</gene>
<comment type="caution">
    <text evidence="11">The sequence shown here is derived from an EMBL/GenBank/DDBJ whole genome shotgun (WGS) entry which is preliminary data.</text>
</comment>
<feature type="compositionally biased region" description="Basic residues" evidence="8">
    <location>
        <begin position="65"/>
        <end position="74"/>
    </location>
</feature>
<evidence type="ECO:0000259" key="9">
    <source>
        <dbReference type="PROSITE" id="PS51192"/>
    </source>
</evidence>
<evidence type="ECO:0000256" key="1">
    <source>
        <dbReference type="ARBA" id="ARBA00008792"/>
    </source>
</evidence>